<dbReference type="Gene3D" id="3.40.30.10">
    <property type="entry name" value="Glutaredoxin"/>
    <property type="match status" value="1"/>
</dbReference>
<evidence type="ECO:0000313" key="2">
    <source>
        <dbReference type="Proteomes" id="UP001244563"/>
    </source>
</evidence>
<accession>A0ABT9TFW2</accession>
<reference evidence="1 2" key="1">
    <citation type="submission" date="2023-07" db="EMBL/GenBank/DDBJ databases">
        <title>Sorghum-associated microbial communities from plants grown in Nebraska, USA.</title>
        <authorList>
            <person name="Schachtman D."/>
        </authorList>
    </citation>
    <scope>NUCLEOTIDE SEQUENCE [LARGE SCALE GENOMIC DNA]</scope>
    <source>
        <strain evidence="1 2">CC523</strain>
    </source>
</reference>
<organism evidence="1 2">
    <name type="scientific">Paenarthrobacter nicotinovorans</name>
    <name type="common">Arthrobacter nicotinovorans</name>
    <dbReference type="NCBI Taxonomy" id="29320"/>
    <lineage>
        <taxon>Bacteria</taxon>
        <taxon>Bacillati</taxon>
        <taxon>Actinomycetota</taxon>
        <taxon>Actinomycetes</taxon>
        <taxon>Micrococcales</taxon>
        <taxon>Micrococcaceae</taxon>
        <taxon>Paenarthrobacter</taxon>
    </lineage>
</organism>
<keyword evidence="2" id="KW-1185">Reference proteome</keyword>
<dbReference type="EMBL" id="JAUSSW010000001">
    <property type="protein sequence ID" value="MDQ0100538.1"/>
    <property type="molecule type" value="Genomic_DNA"/>
</dbReference>
<dbReference type="InterPro" id="IPR036249">
    <property type="entry name" value="Thioredoxin-like_sf"/>
</dbReference>
<dbReference type="Proteomes" id="UP001244563">
    <property type="component" value="Unassembled WGS sequence"/>
</dbReference>
<evidence type="ECO:0000313" key="1">
    <source>
        <dbReference type="EMBL" id="MDQ0100538.1"/>
    </source>
</evidence>
<protein>
    <recommendedName>
        <fullName evidence="3">Glutaredoxin</fullName>
    </recommendedName>
</protein>
<name>A0ABT9TFW2_PAENI</name>
<comment type="caution">
    <text evidence="1">The sequence shown here is derived from an EMBL/GenBank/DDBJ whole genome shotgun (WGS) entry which is preliminary data.</text>
</comment>
<proteinExistence type="predicted"/>
<dbReference type="Pfam" id="PF05768">
    <property type="entry name" value="Glrx-like"/>
    <property type="match status" value="1"/>
</dbReference>
<sequence length="96" mass="10773">MREDRGAVTVNHMATPDVVLLTKADCHLCTEARAAVERVTAGLGLSWSEQRIDADPQLQERYAEEIPVVLVNGVQRDFWKIDEARLTRTLKKALEG</sequence>
<dbReference type="InterPro" id="IPR008554">
    <property type="entry name" value="Glutaredoxin-like"/>
</dbReference>
<dbReference type="SUPFAM" id="SSF52833">
    <property type="entry name" value="Thioredoxin-like"/>
    <property type="match status" value="1"/>
</dbReference>
<evidence type="ECO:0008006" key="3">
    <source>
        <dbReference type="Google" id="ProtNLM"/>
    </source>
</evidence>
<gene>
    <name evidence="1" type="ORF">J2T10_000157</name>
</gene>